<feature type="non-terminal residue" evidence="2">
    <location>
        <position position="397"/>
    </location>
</feature>
<protein>
    <submittedName>
        <fullName evidence="2">Uncharacterized protein</fullName>
    </submittedName>
</protein>
<comment type="caution">
    <text evidence="2">The sequence shown here is derived from an EMBL/GenBank/DDBJ whole genome shotgun (WGS) entry which is preliminary data.</text>
</comment>
<dbReference type="OrthoDB" id="3160134at2759"/>
<dbReference type="InterPro" id="IPR046521">
    <property type="entry name" value="DUF6698"/>
</dbReference>
<dbReference type="Pfam" id="PF20414">
    <property type="entry name" value="DUF6698"/>
    <property type="match status" value="1"/>
</dbReference>
<proteinExistence type="predicted"/>
<sequence length="397" mass="44595">MPSRQNKENRAPSPMGSGQSSILEATKRQLLGKRKERSGANENHGHSDDEDNNEYDIGPPKKIAKTNELVSYGRHFGRTVHTFCHLQTLLTEGQNRINELTLRGVGPEHLSPIEQRDHKIFNKLINMVPELEDQLWDENTTAEDKKHIADMVNKGVKGARADDTKGLKSALVDLVTPPNSVLRPPLSQGNKNGRGFLHEETGKYLCPTDYDWSDPSIKQKLRLAEIIPTLDQWPIFLYEGLKFNPEDPWQGLLKGHLMVQAFKYIFTSPSSVDGEARATRSGNAALHGMKRVTAASLVYIATLVRFSLSNSAAFTLHDKVMNHEAFYYGLLAFLDDAHEQEEVNKLLTWWDELIFPGQSLVGRKRVPRTSALASLQERRRKILQGKSQPATEVGLSS</sequence>
<evidence type="ECO:0000256" key="1">
    <source>
        <dbReference type="SAM" id="MobiDB-lite"/>
    </source>
</evidence>
<evidence type="ECO:0000313" key="2">
    <source>
        <dbReference type="EMBL" id="KAJ2934422.1"/>
    </source>
</evidence>
<feature type="compositionally biased region" description="Basic and acidic residues" evidence="1">
    <location>
        <begin position="1"/>
        <end position="10"/>
    </location>
</feature>
<evidence type="ECO:0000313" key="3">
    <source>
        <dbReference type="Proteomes" id="UP001140091"/>
    </source>
</evidence>
<dbReference type="EMBL" id="JANBPK010000718">
    <property type="protein sequence ID" value="KAJ2934422.1"/>
    <property type="molecule type" value="Genomic_DNA"/>
</dbReference>
<dbReference type="Proteomes" id="UP001140091">
    <property type="component" value="Unassembled WGS sequence"/>
</dbReference>
<feature type="compositionally biased region" description="Basic and acidic residues" evidence="1">
    <location>
        <begin position="37"/>
        <end position="47"/>
    </location>
</feature>
<keyword evidence="3" id="KW-1185">Reference proteome</keyword>
<gene>
    <name evidence="2" type="ORF">H1R20_g2683</name>
</gene>
<feature type="region of interest" description="Disordered" evidence="1">
    <location>
        <begin position="1"/>
        <end position="60"/>
    </location>
</feature>
<organism evidence="2 3">
    <name type="scientific">Candolleomyces eurysporus</name>
    <dbReference type="NCBI Taxonomy" id="2828524"/>
    <lineage>
        <taxon>Eukaryota</taxon>
        <taxon>Fungi</taxon>
        <taxon>Dikarya</taxon>
        <taxon>Basidiomycota</taxon>
        <taxon>Agaricomycotina</taxon>
        <taxon>Agaricomycetes</taxon>
        <taxon>Agaricomycetidae</taxon>
        <taxon>Agaricales</taxon>
        <taxon>Agaricineae</taxon>
        <taxon>Psathyrellaceae</taxon>
        <taxon>Candolleomyces</taxon>
    </lineage>
</organism>
<dbReference type="AlphaFoldDB" id="A0A9W8JH68"/>
<reference evidence="2" key="1">
    <citation type="submission" date="2022-06" db="EMBL/GenBank/DDBJ databases">
        <title>Genome Sequence of Candolleomyces eurysporus.</title>
        <authorList>
            <person name="Buettner E."/>
        </authorList>
    </citation>
    <scope>NUCLEOTIDE SEQUENCE</scope>
    <source>
        <strain evidence="2">VTCC 930004</strain>
    </source>
</reference>
<name>A0A9W8JH68_9AGAR</name>
<accession>A0A9W8JH68</accession>